<accession>A0A8J5QW23</accession>
<evidence type="ECO:0000256" key="6">
    <source>
        <dbReference type="RuleBase" id="RU363108"/>
    </source>
</evidence>
<dbReference type="Pfam" id="PF08395">
    <property type="entry name" value="7tm_7"/>
    <property type="match status" value="1"/>
</dbReference>
<keyword evidence="8" id="KW-1185">Reference proteome</keyword>
<dbReference type="OrthoDB" id="7679932at2759"/>
<dbReference type="InterPro" id="IPR013604">
    <property type="entry name" value="7TM_chemorcpt"/>
</dbReference>
<evidence type="ECO:0000313" key="8">
    <source>
        <dbReference type="Proteomes" id="UP000729913"/>
    </source>
</evidence>
<dbReference type="GO" id="GO:0007165">
    <property type="term" value="P:signal transduction"/>
    <property type="evidence" value="ECO:0007669"/>
    <property type="project" value="UniProtKB-KW"/>
</dbReference>
<keyword evidence="6" id="KW-0807">Transducer</keyword>
<sequence>MEQTFSSRNYNSNFSWQNRALIIIQYILFKIVGLSPWALDLAQIVKKRGGRNFSSQPITITKSVCGSLYNILLMLLIIIYNIVFFLHELTYNESDLQITIAVRVSLRISGSMTIIVIWISYILRQKLIIQTVKKFINVDRILAKCCHKTNQVINDIYVNVVVPSHFILSFAGLIVVLKVYPIMIVPVRCVPAIINSWAMTQYSLILNMIINRLKIINTKILKLGNVETSIKHRVIIADRSSLTDPKLVAFDLRHISSAHSQLSELSCEVSNFFGFPILLVIIYSGVSGTVYSYFLIFSFFEKYSQENIINYFSVGLWFSYMILSFIFMTTNVTRVKLQSKQTADAIHLVLDRCLMDQKIEHQVNMIFFVLVSC</sequence>
<keyword evidence="2 6" id="KW-1003">Cell membrane</keyword>
<comment type="function">
    <text evidence="6">Gustatory receptor which mediates acceptance or avoidance behavior, depending on its substrates.</text>
</comment>
<feature type="transmembrane region" description="Helical" evidence="6">
    <location>
        <begin position="192"/>
        <end position="210"/>
    </location>
</feature>
<dbReference type="EMBL" id="JAAOIC020000016">
    <property type="protein sequence ID" value="KAG8041518.1"/>
    <property type="molecule type" value="Genomic_DNA"/>
</dbReference>
<evidence type="ECO:0000256" key="3">
    <source>
        <dbReference type="ARBA" id="ARBA00022692"/>
    </source>
</evidence>
<feature type="transmembrane region" description="Helical" evidence="6">
    <location>
        <begin position="272"/>
        <end position="296"/>
    </location>
</feature>
<comment type="caution">
    <text evidence="7">The sequence shown here is derived from an EMBL/GenBank/DDBJ whole genome shotgun (WGS) entry which is preliminary data.</text>
</comment>
<proteinExistence type="inferred from homology"/>
<evidence type="ECO:0000313" key="7">
    <source>
        <dbReference type="EMBL" id="KAG8041518.1"/>
    </source>
</evidence>
<reference evidence="7" key="1">
    <citation type="submission" date="2020-03" db="EMBL/GenBank/DDBJ databases">
        <authorList>
            <person name="Chebbi M.A."/>
            <person name="Drezen J.M."/>
        </authorList>
    </citation>
    <scope>NUCLEOTIDE SEQUENCE</scope>
    <source>
        <tissue evidence="7">Whole body</tissue>
    </source>
</reference>
<name>A0A8J5QW23_9HYME</name>
<comment type="subcellular location">
    <subcellularLocation>
        <location evidence="1 6">Cell membrane</location>
        <topology evidence="1 6">Multi-pass membrane protein</topology>
    </subcellularLocation>
</comment>
<feature type="transmembrane region" description="Helical" evidence="6">
    <location>
        <begin position="156"/>
        <end position="180"/>
    </location>
</feature>
<keyword evidence="5 6" id="KW-0472">Membrane</keyword>
<keyword evidence="3 6" id="KW-0812">Transmembrane</keyword>
<feature type="transmembrane region" description="Helical" evidence="6">
    <location>
        <begin position="104"/>
        <end position="123"/>
    </location>
</feature>
<reference evidence="7" key="2">
    <citation type="submission" date="2021-04" db="EMBL/GenBank/DDBJ databases">
        <title>Genome-wide patterns of bracovirus chromosomal integration into multiple host tissues during parasitism.</title>
        <authorList>
            <person name="Chebbi M.A.C."/>
        </authorList>
    </citation>
    <scope>NUCLEOTIDE SEQUENCE</scope>
    <source>
        <tissue evidence="7">Whole body</tissue>
    </source>
</reference>
<comment type="similarity">
    <text evidence="6">Belongs to the insect chemoreceptor superfamily. Gustatory receptor (GR) family.</text>
</comment>
<feature type="non-terminal residue" evidence="7">
    <location>
        <position position="1"/>
    </location>
</feature>
<feature type="transmembrane region" description="Helical" evidence="6">
    <location>
        <begin position="20"/>
        <end position="42"/>
    </location>
</feature>
<feature type="transmembrane region" description="Helical" evidence="6">
    <location>
        <begin position="308"/>
        <end position="328"/>
    </location>
</feature>
<evidence type="ECO:0000256" key="4">
    <source>
        <dbReference type="ARBA" id="ARBA00022989"/>
    </source>
</evidence>
<organism evidence="7 8">
    <name type="scientific">Cotesia typhae</name>
    <dbReference type="NCBI Taxonomy" id="2053667"/>
    <lineage>
        <taxon>Eukaryota</taxon>
        <taxon>Metazoa</taxon>
        <taxon>Ecdysozoa</taxon>
        <taxon>Arthropoda</taxon>
        <taxon>Hexapoda</taxon>
        <taxon>Insecta</taxon>
        <taxon>Pterygota</taxon>
        <taxon>Neoptera</taxon>
        <taxon>Endopterygota</taxon>
        <taxon>Hymenoptera</taxon>
        <taxon>Apocrita</taxon>
        <taxon>Ichneumonoidea</taxon>
        <taxon>Braconidae</taxon>
        <taxon>Microgastrinae</taxon>
        <taxon>Cotesia</taxon>
    </lineage>
</organism>
<protein>
    <recommendedName>
        <fullName evidence="6">Gustatory receptor</fullName>
    </recommendedName>
</protein>
<feature type="transmembrane region" description="Helical" evidence="6">
    <location>
        <begin position="63"/>
        <end position="84"/>
    </location>
</feature>
<evidence type="ECO:0000256" key="2">
    <source>
        <dbReference type="ARBA" id="ARBA00022475"/>
    </source>
</evidence>
<dbReference type="AlphaFoldDB" id="A0A8J5QW23"/>
<evidence type="ECO:0000256" key="1">
    <source>
        <dbReference type="ARBA" id="ARBA00004651"/>
    </source>
</evidence>
<evidence type="ECO:0000256" key="5">
    <source>
        <dbReference type="ARBA" id="ARBA00023136"/>
    </source>
</evidence>
<gene>
    <name evidence="7" type="ORF">G9C98_002811</name>
</gene>
<dbReference type="GO" id="GO:0050909">
    <property type="term" value="P:sensory perception of taste"/>
    <property type="evidence" value="ECO:0007669"/>
    <property type="project" value="InterPro"/>
</dbReference>
<keyword evidence="6" id="KW-0675">Receptor</keyword>
<keyword evidence="4 6" id="KW-1133">Transmembrane helix</keyword>
<dbReference type="GO" id="GO:0005886">
    <property type="term" value="C:plasma membrane"/>
    <property type="evidence" value="ECO:0007669"/>
    <property type="project" value="UniProtKB-SubCell"/>
</dbReference>
<dbReference type="Proteomes" id="UP000729913">
    <property type="component" value="Unassembled WGS sequence"/>
</dbReference>